<evidence type="ECO:0000256" key="2">
    <source>
        <dbReference type="SAM" id="MobiDB-lite"/>
    </source>
</evidence>
<feature type="region of interest" description="Disordered" evidence="2">
    <location>
        <begin position="389"/>
        <end position="429"/>
    </location>
</feature>
<evidence type="ECO:0000313" key="3">
    <source>
        <dbReference type="EMBL" id="KAL0822280.1"/>
    </source>
</evidence>
<comment type="caution">
    <text evidence="3">The sequence shown here is derived from an EMBL/GenBank/DDBJ whole genome shotgun (WGS) entry which is preliminary data.</text>
</comment>
<proteinExistence type="predicted"/>
<feature type="region of interest" description="Disordered" evidence="2">
    <location>
        <begin position="1"/>
        <end position="21"/>
    </location>
</feature>
<gene>
    <name evidence="3" type="ORF">ABMA28_004393</name>
</gene>
<feature type="compositionally biased region" description="Acidic residues" evidence="2">
    <location>
        <begin position="1"/>
        <end position="10"/>
    </location>
</feature>
<dbReference type="EMBL" id="JBEDNZ010000016">
    <property type="protein sequence ID" value="KAL0822280.1"/>
    <property type="molecule type" value="Genomic_DNA"/>
</dbReference>
<dbReference type="Proteomes" id="UP001549921">
    <property type="component" value="Unassembled WGS sequence"/>
</dbReference>
<evidence type="ECO:0000313" key="4">
    <source>
        <dbReference type="Proteomes" id="UP001549921"/>
    </source>
</evidence>
<organism evidence="3 4">
    <name type="scientific">Loxostege sticticalis</name>
    <name type="common">Beet webworm moth</name>
    <dbReference type="NCBI Taxonomy" id="481309"/>
    <lineage>
        <taxon>Eukaryota</taxon>
        <taxon>Metazoa</taxon>
        <taxon>Ecdysozoa</taxon>
        <taxon>Arthropoda</taxon>
        <taxon>Hexapoda</taxon>
        <taxon>Insecta</taxon>
        <taxon>Pterygota</taxon>
        <taxon>Neoptera</taxon>
        <taxon>Endopterygota</taxon>
        <taxon>Lepidoptera</taxon>
        <taxon>Glossata</taxon>
        <taxon>Ditrysia</taxon>
        <taxon>Pyraloidea</taxon>
        <taxon>Crambidae</taxon>
        <taxon>Pyraustinae</taxon>
        <taxon>Loxostege</taxon>
    </lineage>
</organism>
<evidence type="ECO:0008006" key="5">
    <source>
        <dbReference type="Google" id="ProtNLM"/>
    </source>
</evidence>
<sequence>MDEKSEEEDLANMGEQNDSDVIAECEKELQEMLEWDNLGTQTSEHDMSRNKVVEKRIREESDMSNEDDFTTVSRRRTKRLLRSDSTNNTIKSGMDDKSDSEGKTEVCVTSQQLLPKQIALAKLLKAEKIENILRIKYKSPYKALIQVKNKEQAEKILKSPKFDELGFRRQLTLVTNLSYGVVKGVDLDMEDKEILEVFKSRYEIMTINRLKRLNYDGKWIKSETVRFCFNNPTPPAYVFAYEARFKVERYVFPVTQCSGCWKFGHLIKYCPSKQLTCPKCGQNHANCEITNIKCLNCKGDHIVLDKSCPIFIKEKNIRNIMSEQNVTYRKALQIYLNKEEKKDNTTHLTNELRGLQSPVLPVNPPLNKRTYSSVTSTVITKPIVHAEDLDSDRNEERSYGSTSQRLEMNKKGSKKKNKKQMCETQEKNDENLEECFENQETQNKEEESEKVQLKRKRGKFELKKLLLKLKEIALSSMEFEEKISSVFSLFYNEFKVFILNIITGSDIIQNVMQLFYG</sequence>
<name>A0ABD0SR09_LOXSC</name>
<accession>A0ABD0SR09</accession>
<feature type="coiled-coil region" evidence="1">
    <location>
        <begin position="429"/>
        <end position="463"/>
    </location>
</feature>
<protein>
    <recommendedName>
        <fullName evidence="5">Reverse transcriptase</fullName>
    </recommendedName>
</protein>
<dbReference type="AlphaFoldDB" id="A0ABD0SR09"/>
<keyword evidence="1" id="KW-0175">Coiled coil</keyword>
<reference evidence="3 4" key="1">
    <citation type="submission" date="2024-06" db="EMBL/GenBank/DDBJ databases">
        <title>A chromosome-level genome assembly of beet webworm, Loxostege sticticalis.</title>
        <authorList>
            <person name="Zhang Y."/>
        </authorList>
    </citation>
    <scope>NUCLEOTIDE SEQUENCE [LARGE SCALE GENOMIC DNA]</scope>
    <source>
        <strain evidence="3">AQ028</strain>
        <tissue evidence="3">Male pupae</tissue>
    </source>
</reference>
<evidence type="ECO:0000256" key="1">
    <source>
        <dbReference type="SAM" id="Coils"/>
    </source>
</evidence>
<feature type="compositionally biased region" description="Basic and acidic residues" evidence="2">
    <location>
        <begin position="420"/>
        <end position="429"/>
    </location>
</feature>
<feature type="compositionally biased region" description="Basic and acidic residues" evidence="2">
    <location>
        <begin position="389"/>
        <end position="398"/>
    </location>
</feature>